<dbReference type="InterPro" id="IPR016163">
    <property type="entry name" value="Ald_DH_C"/>
</dbReference>
<feature type="active site" evidence="7">
    <location>
        <position position="263"/>
    </location>
</feature>
<dbReference type="Gene3D" id="3.40.605.10">
    <property type="entry name" value="Aldehyde Dehydrogenase, Chain A, domain 1"/>
    <property type="match status" value="1"/>
</dbReference>
<dbReference type="EMBL" id="JANQAO010000002">
    <property type="protein sequence ID" value="MDM5147545.1"/>
    <property type="molecule type" value="Genomic_DNA"/>
</dbReference>
<evidence type="ECO:0000256" key="5">
    <source>
        <dbReference type="ARBA" id="ARBA00023097"/>
    </source>
</evidence>
<keyword evidence="5" id="KW-0558">Oxidation</keyword>
<dbReference type="Gene3D" id="3.40.309.10">
    <property type="entry name" value="Aldehyde Dehydrogenase, Chain A, domain 2"/>
    <property type="match status" value="1"/>
</dbReference>
<dbReference type="InterPro" id="IPR016162">
    <property type="entry name" value="Ald_DH_N"/>
</dbReference>
<dbReference type="GO" id="GO:0008802">
    <property type="term" value="F:betaine-aldehyde dehydrogenase (NAD+) activity"/>
    <property type="evidence" value="ECO:0007669"/>
    <property type="project" value="UniProtKB-EC"/>
</dbReference>
<dbReference type="InterPro" id="IPR016161">
    <property type="entry name" value="Ald_DH/histidinol_DH"/>
</dbReference>
<name>A0ABT7QLI0_9GAMM</name>
<dbReference type="InterPro" id="IPR029510">
    <property type="entry name" value="Ald_DH_CS_GLU"/>
</dbReference>
<dbReference type="PANTHER" id="PTHR11699">
    <property type="entry name" value="ALDEHYDE DEHYDROGENASE-RELATED"/>
    <property type="match status" value="1"/>
</dbReference>
<keyword evidence="2" id="KW-0630">Potassium</keyword>
<evidence type="ECO:0000256" key="1">
    <source>
        <dbReference type="ARBA" id="ARBA00022723"/>
    </source>
</evidence>
<comment type="caution">
    <text evidence="10">The sequence shown here is derived from an EMBL/GenBank/DDBJ whole genome shotgun (WGS) entry which is preliminary data.</text>
</comment>
<evidence type="ECO:0000313" key="10">
    <source>
        <dbReference type="EMBL" id="MDM5147545.1"/>
    </source>
</evidence>
<feature type="domain" description="Aldehyde dehydrogenase" evidence="9">
    <location>
        <begin position="28"/>
        <end position="490"/>
    </location>
</feature>
<sequence length="501" mass="53933">MSFSTSTTPKYGPDSVLPKQKLFINGHFVDATSDDAFDTINPATNKTICSVQQASQQDIDKAVSAARDAFPAWAATPARERGTILRRAAKILLARNEELAALETLDTGKAISETQTVDIITGVEVLEYYAGIAPTLHGDYFDHPPTAFSIIHREPLGVCAGIGAWNYPIQIAMWKSAPALACGNTMVFKPAELTPLSALALADIYCEAGVPNGVFNVVQGDARIGRMLSLHPGIDKVSLTGEAGTGKKVMADAATTLKHVTFELGGKSPLLIFADADIESAVSAALVANFFSTGQVCSNGTRVFVERSVIDEFITRLRPRVEAMRVGCPFDPQTQVGPLVSTKHWQKVMSYMDDAFASAATHVTGGQRPTDSSLTAGNYVLPAVFADCDDNMRFVREEVFGPLMSILTFDNEEEVLARANATDYGLAAAVFSRDFSRAHRLAQRLQAGTVWINDYNTLPPEVPFGGVKGSGIGRENGLQAVEHYTQTKTVYANTGDFKGCY</sequence>
<keyword evidence="3 8" id="KW-0560">Oxidoreductase</keyword>
<evidence type="ECO:0000256" key="2">
    <source>
        <dbReference type="ARBA" id="ARBA00022958"/>
    </source>
</evidence>
<reference evidence="10" key="1">
    <citation type="submission" date="2022-08" db="EMBL/GenBank/DDBJ databases">
        <authorList>
            <person name="Dzunkova M."/>
            <person name="La Clair J."/>
            <person name="Tyml T."/>
            <person name="Doud D."/>
            <person name="Schulz F."/>
            <person name="Piquer S."/>
            <person name="Porcel Sanchis D."/>
            <person name="Osborn A."/>
            <person name="Robinson D."/>
            <person name="Louie K.B."/>
            <person name="Bowen B.P."/>
            <person name="Bowers R."/>
            <person name="Lee J."/>
            <person name="Arnau Llombart V."/>
            <person name="Diaz Villanueva W."/>
            <person name="Gosliner T."/>
            <person name="Northen T."/>
            <person name="Cheng J.-F."/>
            <person name="Burkart M.D."/>
            <person name="Woyke T."/>
        </authorList>
    </citation>
    <scope>NUCLEOTIDE SEQUENCE</scope>
    <source>
        <strain evidence="10">Df01</strain>
    </source>
</reference>
<proteinExistence type="inferred from homology"/>
<keyword evidence="4" id="KW-0520">NAD</keyword>
<comment type="similarity">
    <text evidence="8">Belongs to the aldehyde dehydrogenase family.</text>
</comment>
<dbReference type="PROSITE" id="PS00070">
    <property type="entry name" value="ALDEHYDE_DEHYDR_CYS"/>
    <property type="match status" value="1"/>
</dbReference>
<evidence type="ECO:0000256" key="7">
    <source>
        <dbReference type="PROSITE-ProRule" id="PRU10007"/>
    </source>
</evidence>
<protein>
    <recommendedName>
        <fullName evidence="6">Betaine-aldehyde dehydrogenase</fullName>
        <ecNumber evidence="6">1.2.1.8</ecNumber>
    </recommendedName>
</protein>
<evidence type="ECO:0000313" key="11">
    <source>
        <dbReference type="Proteomes" id="UP001168167"/>
    </source>
</evidence>
<keyword evidence="1" id="KW-0479">Metal-binding</keyword>
<dbReference type="Pfam" id="PF00171">
    <property type="entry name" value="Aldedh"/>
    <property type="match status" value="1"/>
</dbReference>
<keyword evidence="11" id="KW-1185">Reference proteome</keyword>
<evidence type="ECO:0000256" key="8">
    <source>
        <dbReference type="RuleBase" id="RU003345"/>
    </source>
</evidence>
<dbReference type="PROSITE" id="PS00687">
    <property type="entry name" value="ALDEHYDE_DEHYDR_GLU"/>
    <property type="match status" value="1"/>
</dbReference>
<reference evidence="10" key="2">
    <citation type="journal article" date="2023" name="Microbiome">
        <title>Synthase-selected sorting approach identifies a beta-lactone synthase in a nudibranch symbiotic bacterium.</title>
        <authorList>
            <person name="Dzunkova M."/>
            <person name="La Clair J.J."/>
            <person name="Tyml T."/>
            <person name="Doud D."/>
            <person name="Schulz F."/>
            <person name="Piquer-Esteban S."/>
            <person name="Porcel Sanchis D."/>
            <person name="Osborn A."/>
            <person name="Robinson D."/>
            <person name="Louie K.B."/>
            <person name="Bowen B.P."/>
            <person name="Bowers R.M."/>
            <person name="Lee J."/>
            <person name="Arnau V."/>
            <person name="Diaz-Villanueva W."/>
            <person name="Stepanauskas R."/>
            <person name="Gosliner T."/>
            <person name="Date S.V."/>
            <person name="Northen T.R."/>
            <person name="Cheng J.F."/>
            <person name="Burkart M.D."/>
            <person name="Woyke T."/>
        </authorList>
    </citation>
    <scope>NUCLEOTIDE SEQUENCE</scope>
    <source>
        <strain evidence="10">Df01</strain>
    </source>
</reference>
<accession>A0ABT7QLI0</accession>
<dbReference type="NCBIfam" id="NF009725">
    <property type="entry name" value="PRK13252.1"/>
    <property type="match status" value="1"/>
</dbReference>
<dbReference type="InterPro" id="IPR015590">
    <property type="entry name" value="Aldehyde_DH_dom"/>
</dbReference>
<dbReference type="InterPro" id="IPR016160">
    <property type="entry name" value="Ald_DH_CS_CYS"/>
</dbReference>
<evidence type="ECO:0000256" key="3">
    <source>
        <dbReference type="ARBA" id="ARBA00023002"/>
    </source>
</evidence>
<dbReference type="Proteomes" id="UP001168167">
    <property type="component" value="Unassembled WGS sequence"/>
</dbReference>
<gene>
    <name evidence="10" type="primary">betB</name>
    <name evidence="10" type="ORF">NQX30_04070</name>
</gene>
<evidence type="ECO:0000256" key="4">
    <source>
        <dbReference type="ARBA" id="ARBA00023027"/>
    </source>
</evidence>
<dbReference type="InterPro" id="IPR011264">
    <property type="entry name" value="BADH"/>
</dbReference>
<dbReference type="SUPFAM" id="SSF53720">
    <property type="entry name" value="ALDH-like"/>
    <property type="match status" value="1"/>
</dbReference>
<dbReference type="EC" id="1.2.1.8" evidence="6"/>
<organism evidence="10 11">
    <name type="scientific">Candidatus Doriopsillibacter californiensis</name>
    <dbReference type="NCBI Taxonomy" id="2970740"/>
    <lineage>
        <taxon>Bacteria</taxon>
        <taxon>Pseudomonadati</taxon>
        <taxon>Pseudomonadota</taxon>
        <taxon>Gammaproteobacteria</taxon>
        <taxon>Candidatus Tethybacterales</taxon>
        <taxon>Candidatus Persebacteraceae</taxon>
        <taxon>Candidatus Doriopsillibacter</taxon>
    </lineage>
</organism>
<evidence type="ECO:0000259" key="9">
    <source>
        <dbReference type="Pfam" id="PF00171"/>
    </source>
</evidence>
<dbReference type="NCBIfam" id="TIGR01804">
    <property type="entry name" value="BADH"/>
    <property type="match status" value="1"/>
</dbReference>
<evidence type="ECO:0000256" key="6">
    <source>
        <dbReference type="NCBIfam" id="TIGR01804"/>
    </source>
</evidence>